<organism evidence="1 2">
    <name type="scientific">Psychroserpens burtonensis</name>
    <dbReference type="NCBI Taxonomy" id="49278"/>
    <lineage>
        <taxon>Bacteria</taxon>
        <taxon>Pseudomonadati</taxon>
        <taxon>Bacteroidota</taxon>
        <taxon>Flavobacteriia</taxon>
        <taxon>Flavobacteriales</taxon>
        <taxon>Flavobacteriaceae</taxon>
        <taxon>Psychroserpens</taxon>
    </lineage>
</organism>
<keyword evidence="2" id="KW-1185">Reference proteome</keyword>
<evidence type="ECO:0000313" key="2">
    <source>
        <dbReference type="Proteomes" id="UP000321938"/>
    </source>
</evidence>
<comment type="caution">
    <text evidence="1">The sequence shown here is derived from an EMBL/GenBank/DDBJ whole genome shotgun (WGS) entry which is preliminary data.</text>
</comment>
<dbReference type="Proteomes" id="UP000321938">
    <property type="component" value="Unassembled WGS sequence"/>
</dbReference>
<proteinExistence type="predicted"/>
<name>A0A5C7BC85_9FLAO</name>
<evidence type="ECO:0000313" key="1">
    <source>
        <dbReference type="EMBL" id="TXE15534.1"/>
    </source>
</evidence>
<dbReference type="RefSeq" id="WP_147232073.1">
    <property type="nucleotide sequence ID" value="NZ_VOSB01000030.1"/>
</dbReference>
<protein>
    <submittedName>
        <fullName evidence="1">Uncharacterized protein</fullName>
    </submittedName>
</protein>
<sequence length="59" mass="6838">MNKAKIITDSIKIFTAKFTVKTNTKIFKDAILTIVMSRPDYLKLEETVPIKKVSFSRFK</sequence>
<dbReference type="AlphaFoldDB" id="A0A5C7BC85"/>
<gene>
    <name evidence="1" type="ORF">ES692_16255</name>
</gene>
<dbReference type="EMBL" id="VOSB01000030">
    <property type="protein sequence ID" value="TXE15534.1"/>
    <property type="molecule type" value="Genomic_DNA"/>
</dbReference>
<reference evidence="1 2" key="1">
    <citation type="submission" date="2019-08" db="EMBL/GenBank/DDBJ databases">
        <title>Genome of Psychroserpens burtonensis ACAM 167.</title>
        <authorList>
            <person name="Bowman J.P."/>
        </authorList>
    </citation>
    <scope>NUCLEOTIDE SEQUENCE [LARGE SCALE GENOMIC DNA]</scope>
    <source>
        <strain evidence="1 2">ACAM 167</strain>
    </source>
</reference>
<accession>A0A5C7BC85</accession>